<evidence type="ECO:0000313" key="4">
    <source>
        <dbReference type="Proteomes" id="UP000241890"/>
    </source>
</evidence>
<feature type="domain" description="AB hydrolase-1" evidence="2">
    <location>
        <begin position="12"/>
        <end position="259"/>
    </location>
</feature>
<name>A0A2R5GKR4_9STRA</name>
<reference evidence="3 4" key="1">
    <citation type="submission" date="2017-12" db="EMBL/GenBank/DDBJ databases">
        <title>Sequencing, de novo assembly and annotation of complete genome of a new Thraustochytrid species, strain FCC1311.</title>
        <authorList>
            <person name="Sedici K."/>
            <person name="Godart F."/>
            <person name="Aiese Cigliano R."/>
            <person name="Sanseverino W."/>
            <person name="Barakat M."/>
            <person name="Ortet P."/>
            <person name="Marechal E."/>
            <person name="Cagnac O."/>
            <person name="Amato A."/>
        </authorList>
    </citation>
    <scope>NUCLEOTIDE SEQUENCE [LARGE SCALE GENOMIC DNA]</scope>
</reference>
<dbReference type="InterPro" id="IPR000073">
    <property type="entry name" value="AB_hydrolase_1"/>
</dbReference>
<keyword evidence="1" id="KW-1133">Transmembrane helix</keyword>
<dbReference type="GO" id="GO:0016787">
    <property type="term" value="F:hydrolase activity"/>
    <property type="evidence" value="ECO:0007669"/>
    <property type="project" value="UniProtKB-KW"/>
</dbReference>
<organism evidence="3 4">
    <name type="scientific">Hondaea fermentalgiana</name>
    <dbReference type="NCBI Taxonomy" id="2315210"/>
    <lineage>
        <taxon>Eukaryota</taxon>
        <taxon>Sar</taxon>
        <taxon>Stramenopiles</taxon>
        <taxon>Bigyra</taxon>
        <taxon>Labyrinthulomycetes</taxon>
        <taxon>Thraustochytrida</taxon>
        <taxon>Thraustochytriidae</taxon>
        <taxon>Hondaea</taxon>
    </lineage>
</organism>
<keyword evidence="1" id="KW-0812">Transmembrane</keyword>
<dbReference type="Proteomes" id="UP000241890">
    <property type="component" value="Unassembled WGS sequence"/>
</dbReference>
<keyword evidence="3" id="KW-0378">Hydrolase</keyword>
<evidence type="ECO:0000313" key="3">
    <source>
        <dbReference type="EMBL" id="GBG28464.1"/>
    </source>
</evidence>
<dbReference type="InterPro" id="IPR050266">
    <property type="entry name" value="AB_hydrolase_sf"/>
</dbReference>
<dbReference type="PANTHER" id="PTHR43798">
    <property type="entry name" value="MONOACYLGLYCEROL LIPASE"/>
    <property type="match status" value="1"/>
</dbReference>
<dbReference type="EMBL" id="BEYU01000041">
    <property type="protein sequence ID" value="GBG28464.1"/>
    <property type="molecule type" value="Genomic_DNA"/>
</dbReference>
<comment type="caution">
    <text evidence="3">The sequence shown here is derived from an EMBL/GenBank/DDBJ whole genome shotgun (WGS) entry which is preliminary data.</text>
</comment>
<dbReference type="InterPro" id="IPR029058">
    <property type="entry name" value="AB_hydrolase_fold"/>
</dbReference>
<protein>
    <submittedName>
        <fullName evidence="3">Epoxide hydrolase 1</fullName>
    </submittedName>
</protein>
<accession>A0A2R5GKR4</accession>
<gene>
    <name evidence="3" type="ORF">FCC1311_046872</name>
</gene>
<dbReference type="AlphaFoldDB" id="A0A2R5GKR4"/>
<dbReference type="PANTHER" id="PTHR43798:SF33">
    <property type="entry name" value="HYDROLASE, PUTATIVE (AFU_ORTHOLOGUE AFUA_2G14860)-RELATED"/>
    <property type="match status" value="1"/>
</dbReference>
<evidence type="ECO:0000256" key="1">
    <source>
        <dbReference type="SAM" id="Phobius"/>
    </source>
</evidence>
<evidence type="ECO:0000259" key="2">
    <source>
        <dbReference type="Pfam" id="PF00561"/>
    </source>
</evidence>
<dbReference type="Pfam" id="PF00561">
    <property type="entry name" value="Abhydrolase_1"/>
    <property type="match status" value="1"/>
</dbReference>
<proteinExistence type="predicted"/>
<dbReference type="OrthoDB" id="408373at2759"/>
<dbReference type="GO" id="GO:0016020">
    <property type="term" value="C:membrane"/>
    <property type="evidence" value="ECO:0007669"/>
    <property type="project" value="TreeGrafter"/>
</dbReference>
<keyword evidence="1" id="KW-0472">Membrane</keyword>
<dbReference type="Gene3D" id="3.40.50.1820">
    <property type="entry name" value="alpha/beta hydrolase"/>
    <property type="match status" value="1"/>
</dbReference>
<feature type="transmembrane region" description="Helical" evidence="1">
    <location>
        <begin position="129"/>
        <end position="148"/>
    </location>
</feature>
<dbReference type="SUPFAM" id="SSF53474">
    <property type="entry name" value="alpha/beta-Hydrolases"/>
    <property type="match status" value="1"/>
</dbReference>
<keyword evidence="4" id="KW-1185">Reference proteome</keyword>
<dbReference type="InParanoid" id="A0A2R5GKR4"/>
<sequence>MEVEVSGRADGPLMVFVHGWPDDPHVWTGQTKHFRKTHRCATVSLPGFGHKRLTDPAGYNFDQLARMLAQTVEGLQRGESDRAVLVLHDWGCVIGFTAQDLYPELFAGVIAFDVGPPTLDMPRFRDAPALFTIGMIYQYVLIWAYLLFRASPHGVGERIGNWLSRSVARRLGAPNPEQALAMSNYPYYYFHTNFLTELFGGAGRIARYGKKPSSPQTAPTLYIYGVQKSVMLHSARWVQTLKDSPDCHVIPVKCGHWIMCEVPAEEINRKMSNFIDLNIPSH</sequence>